<evidence type="ECO:0000256" key="3">
    <source>
        <dbReference type="ARBA" id="ARBA00023163"/>
    </source>
</evidence>
<dbReference type="InterPro" id="IPR018062">
    <property type="entry name" value="HTH_AraC-typ_CS"/>
</dbReference>
<evidence type="ECO:0000256" key="1">
    <source>
        <dbReference type="ARBA" id="ARBA00023015"/>
    </source>
</evidence>
<gene>
    <name evidence="5" type="ORF">IHE71_24240</name>
</gene>
<keyword evidence="6" id="KW-1185">Reference proteome</keyword>
<dbReference type="RefSeq" id="WP_192865372.1">
    <property type="nucleotide sequence ID" value="NZ_JADAQT010000111.1"/>
</dbReference>
<dbReference type="PROSITE" id="PS00041">
    <property type="entry name" value="HTH_ARAC_FAMILY_1"/>
    <property type="match status" value="1"/>
</dbReference>
<name>A0ABR9N578_9MICO</name>
<dbReference type="Gene3D" id="1.10.10.60">
    <property type="entry name" value="Homeodomain-like"/>
    <property type="match status" value="1"/>
</dbReference>
<proteinExistence type="predicted"/>
<evidence type="ECO:0000313" key="6">
    <source>
        <dbReference type="Proteomes" id="UP000625527"/>
    </source>
</evidence>
<dbReference type="Pfam" id="PF12833">
    <property type="entry name" value="HTH_18"/>
    <property type="match status" value="1"/>
</dbReference>
<dbReference type="InterPro" id="IPR009057">
    <property type="entry name" value="Homeodomain-like_sf"/>
</dbReference>
<keyword evidence="2" id="KW-0238">DNA-binding</keyword>
<evidence type="ECO:0000313" key="5">
    <source>
        <dbReference type="EMBL" id="MBE1878810.1"/>
    </source>
</evidence>
<dbReference type="SUPFAM" id="SSF46689">
    <property type="entry name" value="Homeodomain-like"/>
    <property type="match status" value="2"/>
</dbReference>
<dbReference type="EMBL" id="JADAQT010000111">
    <property type="protein sequence ID" value="MBE1878810.1"/>
    <property type="molecule type" value="Genomic_DNA"/>
</dbReference>
<dbReference type="Pfam" id="PF12852">
    <property type="entry name" value="Cupin_6"/>
    <property type="match status" value="1"/>
</dbReference>
<organism evidence="5 6">
    <name type="scientific">Myceligenerans pegani</name>
    <dbReference type="NCBI Taxonomy" id="2776917"/>
    <lineage>
        <taxon>Bacteria</taxon>
        <taxon>Bacillati</taxon>
        <taxon>Actinomycetota</taxon>
        <taxon>Actinomycetes</taxon>
        <taxon>Micrococcales</taxon>
        <taxon>Promicromonosporaceae</taxon>
        <taxon>Myceligenerans</taxon>
    </lineage>
</organism>
<dbReference type="PROSITE" id="PS01124">
    <property type="entry name" value="HTH_ARAC_FAMILY_2"/>
    <property type="match status" value="1"/>
</dbReference>
<keyword evidence="3" id="KW-0804">Transcription</keyword>
<dbReference type="InterPro" id="IPR018060">
    <property type="entry name" value="HTH_AraC"/>
</dbReference>
<keyword evidence="1" id="KW-0805">Transcription regulation</keyword>
<evidence type="ECO:0000259" key="4">
    <source>
        <dbReference type="PROSITE" id="PS01124"/>
    </source>
</evidence>
<evidence type="ECO:0000256" key="2">
    <source>
        <dbReference type="ARBA" id="ARBA00023125"/>
    </source>
</evidence>
<feature type="domain" description="HTH araC/xylS-type" evidence="4">
    <location>
        <begin position="203"/>
        <end position="301"/>
    </location>
</feature>
<accession>A0ABR9N578</accession>
<dbReference type="PRINTS" id="PR00032">
    <property type="entry name" value="HTHARAC"/>
</dbReference>
<dbReference type="PANTHER" id="PTHR46796">
    <property type="entry name" value="HTH-TYPE TRANSCRIPTIONAL ACTIVATOR RHAS-RELATED"/>
    <property type="match status" value="1"/>
</dbReference>
<protein>
    <submittedName>
        <fullName evidence="5">AraC family transcriptional regulator</fullName>
    </submittedName>
</protein>
<dbReference type="PANTHER" id="PTHR46796:SF7">
    <property type="entry name" value="ARAC FAMILY TRANSCRIPTIONAL REGULATOR"/>
    <property type="match status" value="1"/>
</dbReference>
<sequence>MAQDRLSEVFDLVEVRGVLTGGVVARGAWRAGAAVGHPLKFFAMLSGSARLMAGRLEEPIELVAGDIGILNGPAWVEWRGGPDDEMPHDAVVQDFPPLALDGAAADGAADVFVGGRIDLNPAGESLLLAALPPLCHVRAAEASPALRATVDLLLAELATPGLGSEFALRQHGQLLLLEMLRAYVAQAEVPPGWLRLLADRQLRPALDLMHSEPGHPWGLHDLARAATMSRTTFAERFRDVAGVPPLTYLSRWRMMLAQRALRDGDTRVAQLAAQLGYGSESAFSNAFKRETGLSPMGYRREVRARAAASREPVPAA</sequence>
<reference evidence="5 6" key="1">
    <citation type="submission" date="2020-10" db="EMBL/GenBank/DDBJ databases">
        <title>Myceligenerans pegani sp. nov., an endophytic actinomycete isolated from Peganum harmala L. in Xinjiang, China.</title>
        <authorList>
            <person name="Xin L."/>
        </authorList>
    </citation>
    <scope>NUCLEOTIDE SEQUENCE [LARGE SCALE GENOMIC DNA]</scope>
    <source>
        <strain evidence="5 6">TRM65318</strain>
    </source>
</reference>
<dbReference type="InterPro" id="IPR020449">
    <property type="entry name" value="Tscrpt_reg_AraC-type_HTH"/>
</dbReference>
<dbReference type="InterPro" id="IPR032783">
    <property type="entry name" value="AraC_lig"/>
</dbReference>
<dbReference type="InterPro" id="IPR050204">
    <property type="entry name" value="AraC_XylS_family_regulators"/>
</dbReference>
<dbReference type="SMART" id="SM00342">
    <property type="entry name" value="HTH_ARAC"/>
    <property type="match status" value="1"/>
</dbReference>
<dbReference type="Proteomes" id="UP000625527">
    <property type="component" value="Unassembled WGS sequence"/>
</dbReference>
<comment type="caution">
    <text evidence="5">The sequence shown here is derived from an EMBL/GenBank/DDBJ whole genome shotgun (WGS) entry which is preliminary data.</text>
</comment>